<sequence length="697" mass="80447">MAFPEINVNDAYNLLDEQEEEKTLFINSIIWLDKEINTVKENQQSQQQLRNLFPDVQIISFEAVFDSEEYVRQHNQDSLLVIVSGRLAQTLIPDIHDFNHIQSIYIYCRNQDPEKTWTSDFAKIRGIFTEMHQLVTKIELDQGRIEKTRESVSIVAFPVNMEGDSSLSVNGDLLQFQLLLDFLRKMDWMVCDEEDFLAFWTKKLSDTPNNISILNGFMNEYSPDRALWWYTRPTFFYGALNKALRQQNIETLLHMRFFINDIYDQLASLQQFQPHSKIRAYRGQLISVEELTGLEQSINHLVLMKSFFSTTTNRDLALFVLGDTAQQFERWRTRSIIPLKRVLFVIDADPSNTDNILPFADIGTNSYFPEEQETLFMAGCIFRISETRYDESEQIHLVTLELCSADAETKALLDGRKKHFGNDNSLITLGHILEETGRYDLSKTCYLKALDQLLNHKAPCFDERNIAVCYNSLGNIAELTKDYQNSLEWYKKGLEKYEETLPAGHKFIADSYRSIGLAYGRIGDKTRAFESLEKALSILRTNHGTIHASVAACLHAMGSIYLMVDDIHEVSNKAFELLHEALDIRQKILVKNDPAISSTLFNIGSVHRALRQFDEALLFYERSLNLKLKFFPESHPEVVKTYYTMEAVWKEKGDNEKASEYASKALRCHTHFLVLQHPNIIGIEHEIHSAASTDTDN</sequence>
<keyword evidence="1" id="KW-0677">Repeat</keyword>
<keyword evidence="2 3" id="KW-0802">TPR repeat</keyword>
<name>A0A821NG75_9BILA</name>
<dbReference type="EMBL" id="CAJOBR010004537">
    <property type="protein sequence ID" value="CAF4785625.1"/>
    <property type="molecule type" value="Genomic_DNA"/>
</dbReference>
<dbReference type="Pfam" id="PF13181">
    <property type="entry name" value="TPR_8"/>
    <property type="match status" value="1"/>
</dbReference>
<organism evidence="7 8">
    <name type="scientific">Rotaria socialis</name>
    <dbReference type="NCBI Taxonomy" id="392032"/>
    <lineage>
        <taxon>Eukaryota</taxon>
        <taxon>Metazoa</taxon>
        <taxon>Spiralia</taxon>
        <taxon>Gnathifera</taxon>
        <taxon>Rotifera</taxon>
        <taxon>Eurotatoria</taxon>
        <taxon>Bdelloidea</taxon>
        <taxon>Philodinida</taxon>
        <taxon>Philodinidae</taxon>
        <taxon>Rotaria</taxon>
    </lineage>
</organism>
<accession>A0A821NG75</accession>
<dbReference type="SUPFAM" id="SSF48452">
    <property type="entry name" value="TPR-like"/>
    <property type="match status" value="1"/>
</dbReference>
<feature type="repeat" description="TPR" evidence="3">
    <location>
        <begin position="509"/>
        <end position="542"/>
    </location>
</feature>
<evidence type="ECO:0000256" key="1">
    <source>
        <dbReference type="ARBA" id="ARBA00022737"/>
    </source>
</evidence>
<evidence type="ECO:0000313" key="5">
    <source>
        <dbReference type="EMBL" id="CAF3345334.1"/>
    </source>
</evidence>
<dbReference type="EMBL" id="CAJOBQ010000177">
    <property type="protein sequence ID" value="CAF4283996.1"/>
    <property type="molecule type" value="Genomic_DNA"/>
</dbReference>
<dbReference type="InterPro" id="IPR011990">
    <property type="entry name" value="TPR-like_helical_dom_sf"/>
</dbReference>
<dbReference type="Gene3D" id="1.25.40.10">
    <property type="entry name" value="Tetratricopeptide repeat domain"/>
    <property type="match status" value="2"/>
</dbReference>
<dbReference type="Proteomes" id="UP000663869">
    <property type="component" value="Unassembled WGS sequence"/>
</dbReference>
<dbReference type="EMBL" id="CAJNYT010000361">
    <property type="protein sequence ID" value="CAF3345334.1"/>
    <property type="molecule type" value="Genomic_DNA"/>
</dbReference>
<dbReference type="Proteomes" id="UP000663848">
    <property type="component" value="Unassembled WGS sequence"/>
</dbReference>
<dbReference type="PANTHER" id="PTHR45641:SF1">
    <property type="entry name" value="AAA+ ATPASE DOMAIN-CONTAINING PROTEIN"/>
    <property type="match status" value="1"/>
</dbReference>
<dbReference type="EMBL" id="CAJNYU010000182">
    <property type="protein sequence ID" value="CAF3336004.1"/>
    <property type="molecule type" value="Genomic_DNA"/>
</dbReference>
<evidence type="ECO:0000313" key="7">
    <source>
        <dbReference type="EMBL" id="CAF4785625.1"/>
    </source>
</evidence>
<reference evidence="7" key="1">
    <citation type="submission" date="2021-02" db="EMBL/GenBank/DDBJ databases">
        <authorList>
            <person name="Nowell W R."/>
        </authorList>
    </citation>
    <scope>NUCLEOTIDE SEQUENCE</scope>
</reference>
<evidence type="ECO:0000313" key="8">
    <source>
        <dbReference type="Proteomes" id="UP000663848"/>
    </source>
</evidence>
<dbReference type="SMART" id="SM00028">
    <property type="entry name" value="TPR"/>
    <property type="match status" value="5"/>
</dbReference>
<dbReference type="SUPFAM" id="SSF56399">
    <property type="entry name" value="ADP-ribosylation"/>
    <property type="match status" value="1"/>
</dbReference>
<feature type="repeat" description="TPR" evidence="3">
    <location>
        <begin position="597"/>
        <end position="630"/>
    </location>
</feature>
<gene>
    <name evidence="4" type="ORF">FME351_LOCUS3114</name>
    <name evidence="5" type="ORF">GRG538_LOCUS5012</name>
    <name evidence="7" type="ORF">QYT958_LOCUS22969</name>
    <name evidence="6" type="ORF">TSG867_LOCUS5177</name>
</gene>
<comment type="caution">
    <text evidence="7">The sequence shown here is derived from an EMBL/GenBank/DDBJ whole genome shotgun (WGS) entry which is preliminary data.</text>
</comment>
<dbReference type="PANTHER" id="PTHR45641">
    <property type="entry name" value="TETRATRICOPEPTIDE REPEAT PROTEIN (AFU_ORTHOLOGUE AFUA_6G03870)"/>
    <property type="match status" value="1"/>
</dbReference>
<protein>
    <submittedName>
        <fullName evidence="7">Uncharacterized protein</fullName>
    </submittedName>
</protein>
<dbReference type="AlphaFoldDB" id="A0A821NG75"/>
<dbReference type="PROSITE" id="PS50005">
    <property type="entry name" value="TPR"/>
    <property type="match status" value="2"/>
</dbReference>
<dbReference type="Pfam" id="PF13424">
    <property type="entry name" value="TPR_12"/>
    <property type="match status" value="2"/>
</dbReference>
<dbReference type="Proteomes" id="UP000663862">
    <property type="component" value="Unassembled WGS sequence"/>
</dbReference>
<dbReference type="InterPro" id="IPR019734">
    <property type="entry name" value="TPR_rpt"/>
</dbReference>
<proteinExistence type="predicted"/>
<evidence type="ECO:0000256" key="3">
    <source>
        <dbReference type="PROSITE-ProRule" id="PRU00339"/>
    </source>
</evidence>
<dbReference type="Proteomes" id="UP000663872">
    <property type="component" value="Unassembled WGS sequence"/>
</dbReference>
<evidence type="ECO:0000313" key="6">
    <source>
        <dbReference type="EMBL" id="CAF4283996.1"/>
    </source>
</evidence>
<dbReference type="Gene3D" id="3.90.176.10">
    <property type="entry name" value="Toxin ADP-ribosyltransferase, Chain A, domain 1"/>
    <property type="match status" value="1"/>
</dbReference>
<evidence type="ECO:0000256" key="2">
    <source>
        <dbReference type="ARBA" id="ARBA00022803"/>
    </source>
</evidence>
<evidence type="ECO:0000313" key="4">
    <source>
        <dbReference type="EMBL" id="CAF3336004.1"/>
    </source>
</evidence>